<accession>A0A2T9YVK0</accession>
<dbReference type="InterPro" id="IPR002716">
    <property type="entry name" value="PIN_dom"/>
</dbReference>
<feature type="region of interest" description="Disordered" evidence="1">
    <location>
        <begin position="563"/>
        <end position="611"/>
    </location>
</feature>
<dbReference type="AlphaFoldDB" id="A0A2T9YVK0"/>
<dbReference type="InterPro" id="IPR029060">
    <property type="entry name" value="PIN-like_dom_sf"/>
</dbReference>
<evidence type="ECO:0000256" key="1">
    <source>
        <dbReference type="SAM" id="MobiDB-lite"/>
    </source>
</evidence>
<proteinExistence type="predicted"/>
<dbReference type="InterPro" id="IPR052626">
    <property type="entry name" value="SWT1_Regulator"/>
</dbReference>
<dbReference type="GO" id="GO:0005634">
    <property type="term" value="C:nucleus"/>
    <property type="evidence" value="ECO:0007669"/>
    <property type="project" value="TreeGrafter"/>
</dbReference>
<gene>
    <name evidence="3" type="ORF">BB561_001240</name>
</gene>
<name>A0A2T9YVK0_9FUNG</name>
<dbReference type="PANTHER" id="PTHR16161:SF0">
    <property type="entry name" value="TRANSCRIPTIONAL PROTEIN SWT1"/>
    <property type="match status" value="1"/>
</dbReference>
<evidence type="ECO:0000313" key="3">
    <source>
        <dbReference type="EMBL" id="PVU96349.1"/>
    </source>
</evidence>
<keyword evidence="4" id="KW-1185">Reference proteome</keyword>
<feature type="domain" description="PIN" evidence="2">
    <location>
        <begin position="183"/>
        <end position="319"/>
    </location>
</feature>
<comment type="caution">
    <text evidence="3">The sequence shown here is derived from an EMBL/GenBank/DDBJ whole genome shotgun (WGS) entry which is preliminary data.</text>
</comment>
<dbReference type="PANTHER" id="PTHR16161">
    <property type="entry name" value="TRANSCRIPTIONAL PROTEIN SWT1"/>
    <property type="match status" value="1"/>
</dbReference>
<dbReference type="CDD" id="cd18727">
    <property type="entry name" value="PIN_Swt1-like"/>
    <property type="match status" value="1"/>
</dbReference>
<evidence type="ECO:0000313" key="4">
    <source>
        <dbReference type="Proteomes" id="UP000245383"/>
    </source>
</evidence>
<dbReference type="SUPFAM" id="SSF88723">
    <property type="entry name" value="PIN domain-like"/>
    <property type="match status" value="1"/>
</dbReference>
<evidence type="ECO:0000259" key="2">
    <source>
        <dbReference type="SMART" id="SM00670"/>
    </source>
</evidence>
<dbReference type="EMBL" id="MBFR01000035">
    <property type="protein sequence ID" value="PVU96349.1"/>
    <property type="molecule type" value="Genomic_DNA"/>
</dbReference>
<dbReference type="SMART" id="SM00670">
    <property type="entry name" value="PINc"/>
    <property type="match status" value="1"/>
</dbReference>
<dbReference type="OrthoDB" id="2017974at2759"/>
<organism evidence="3 4">
    <name type="scientific">Smittium simulii</name>
    <dbReference type="NCBI Taxonomy" id="133385"/>
    <lineage>
        <taxon>Eukaryota</taxon>
        <taxon>Fungi</taxon>
        <taxon>Fungi incertae sedis</taxon>
        <taxon>Zoopagomycota</taxon>
        <taxon>Kickxellomycotina</taxon>
        <taxon>Harpellomycetes</taxon>
        <taxon>Harpellales</taxon>
        <taxon>Legeriomycetaceae</taxon>
        <taxon>Smittium</taxon>
    </lineage>
</organism>
<dbReference type="GO" id="GO:0004540">
    <property type="term" value="F:RNA nuclease activity"/>
    <property type="evidence" value="ECO:0007669"/>
    <property type="project" value="UniProtKB-ARBA"/>
</dbReference>
<sequence length="611" mass="68330">MFGNQDGMDIDEIPISTNYHEDSMPTSYCNTKKENLLQPLLPSEFTLDRNGTPLSLYSNYQATNDSPLSLYSNYKALNESLNTQTSQTNVDCAITISDTENIFKGRQGTETQTENKNKNKQKIEQRVILKKKLGQQLNEQTPNFELSLFDQEKRKIGTKTALNITTPTVGKTVTPKPAHDIKYSIVVDTNYLISDLALIKNIVQAISNSSFRLSIQVVIPWVVIGELDNLNKKAYSKNRPKQEPTSKKAKNAIIYLKDILDAPEAKNVIRGQKVNERLISQVEANLVVEDDLILDCCRYLMEFENKNVTLMSLDKNLLVKAKIHDIYTIEHWHTGAINILEHVQKHSANSNPKPNNAQLKPSFYSGIRTNSSELIQPIETYIPVGYKKKHGMGGLNVKSDARSINGIMKSPARGGCTSELISPIYMDTCFNQHTKRDIIEKTPVKKNFNYNSVELADLTPVRENGSYNSVDLIDLTSEKRKIGYNSAELIDLTEGAISTHKRQANSVDNGARTYADLMVERKILSAKSTRGKSVNKAIIPGPTNDTSANNQDWGDCGKPINNISAEKPASGKKRKTGMQSSEIVSIEKRQKVDTISIDSSPENLNRPAYTR</sequence>
<reference evidence="3 4" key="1">
    <citation type="journal article" date="2018" name="MBio">
        <title>Comparative Genomics Reveals the Core Gene Toolbox for the Fungus-Insect Symbiosis.</title>
        <authorList>
            <person name="Wang Y."/>
            <person name="Stata M."/>
            <person name="Wang W."/>
            <person name="Stajich J.E."/>
            <person name="White M.M."/>
            <person name="Moncalvo J.M."/>
        </authorList>
    </citation>
    <scope>NUCLEOTIDE SEQUENCE [LARGE SCALE GENOMIC DNA]</scope>
    <source>
        <strain evidence="3 4">SWE-8-4</strain>
    </source>
</reference>
<dbReference type="Gene3D" id="3.40.50.1010">
    <property type="entry name" value="5'-nuclease"/>
    <property type="match status" value="1"/>
</dbReference>
<dbReference type="Proteomes" id="UP000245383">
    <property type="component" value="Unassembled WGS sequence"/>
</dbReference>
<protein>
    <recommendedName>
        <fullName evidence="2">PIN domain-containing protein</fullName>
    </recommendedName>
</protein>
<dbReference type="Pfam" id="PF13638">
    <property type="entry name" value="PIN_4"/>
    <property type="match status" value="1"/>
</dbReference>